<dbReference type="PANTHER" id="PTHR10279">
    <property type="entry name" value="ORNITHINE DECARBOXYLASE ANTIZYME"/>
    <property type="match status" value="1"/>
</dbReference>
<protein>
    <recommendedName>
        <fullName evidence="4">Ornithine decarboxylase antizyme</fullName>
    </recommendedName>
</protein>
<evidence type="ECO:0000313" key="7">
    <source>
        <dbReference type="Proteomes" id="UP000186955"/>
    </source>
</evidence>
<evidence type="ECO:0000256" key="3">
    <source>
        <dbReference type="ARBA" id="ARBA00011486"/>
    </source>
</evidence>
<reference evidence="6 7" key="1">
    <citation type="submission" date="2016-10" db="EMBL/GenBank/DDBJ databases">
        <title>Genome sequence of the ascomycete fungus Penicillium subrubescens.</title>
        <authorList>
            <person name="De Vries R.P."/>
            <person name="Peng M."/>
            <person name="Dilokpimol A."/>
            <person name="Hilden K."/>
            <person name="Makela M.R."/>
            <person name="Grigoriev I."/>
            <person name="Riley R."/>
            <person name="Granchi Z."/>
        </authorList>
    </citation>
    <scope>NUCLEOTIDE SEQUENCE [LARGE SCALE GENOMIC DNA]</scope>
    <source>
        <strain evidence="6 7">CBS 132785</strain>
    </source>
</reference>
<comment type="caution">
    <text evidence="6">The sequence shown here is derived from an EMBL/GenBank/DDBJ whole genome shotgun (WGS) entry which is preliminary data.</text>
</comment>
<dbReference type="InterPro" id="IPR038581">
    <property type="entry name" value="ODC_AZ_sf"/>
</dbReference>
<dbReference type="Pfam" id="PF02100">
    <property type="entry name" value="ODC_AZ"/>
    <property type="match status" value="1"/>
</dbReference>
<dbReference type="Proteomes" id="UP000186955">
    <property type="component" value="Unassembled WGS sequence"/>
</dbReference>
<dbReference type="STRING" id="1316194.A0A1Q5T6Q4"/>
<dbReference type="Gene3D" id="3.40.630.60">
    <property type="match status" value="1"/>
</dbReference>
<comment type="subunit">
    <text evidence="3">Interacts with ODC and thereby sterically blocks ODC homodimerization.</text>
</comment>
<dbReference type="InterPro" id="IPR016181">
    <property type="entry name" value="Acyl_CoA_acyltransferase"/>
</dbReference>
<evidence type="ECO:0000256" key="4">
    <source>
        <dbReference type="ARBA" id="ARBA00017712"/>
    </source>
</evidence>
<evidence type="ECO:0000256" key="2">
    <source>
        <dbReference type="ARBA" id="ARBA00008796"/>
    </source>
</evidence>
<name>A0A1Q5T6Q4_9EURO</name>
<sequence length="261" mass="28579">MAKYMSNHSSNYNQMSRFLAQESTVTASCYTVESGTAKVHGFHYCTTLGAGSKQTTPRPPLECPAPSGTISWTGNNWSESKAKGEAAHTIPEECERLFCDTLSATFLGERIDVGQESLGMGTFQQTQPSQHHSQHRLGDHYGSIQKWVEVWDYSGDAIYRGFVAGEDDERTLFVFLEDGTIGQGLKSGLIALFELAGTDAFDCSQIVACVNRSQHADEMELVRSLGWCGFNLTTLDPWIKGTAVTAGPALSTEWLFLVAEV</sequence>
<dbReference type="PANTHER" id="PTHR10279:SF10">
    <property type="entry name" value="ORNITHINE DECARBOXYLASE ANTIZYME"/>
    <property type="match status" value="1"/>
</dbReference>
<comment type="similarity">
    <text evidence="2">Belongs to the ODC antizyme family.</text>
</comment>
<keyword evidence="5" id="KW-0688">Ribosomal frameshifting</keyword>
<keyword evidence="7" id="KW-1185">Reference proteome</keyword>
<dbReference type="GO" id="GO:0045732">
    <property type="term" value="P:positive regulation of protein catabolic process"/>
    <property type="evidence" value="ECO:0007669"/>
    <property type="project" value="TreeGrafter"/>
</dbReference>
<comment type="function">
    <text evidence="1">Ornithine decarboxylase (ODC) antizyme protein that negatively regulates ODC activity and intracellular polyamine biosynthesis in response to increased intracellular polyamine levels. Binds to ODC monomers, inhibiting the assembly of the functional ODC homodimer, and targets the monomers for ubiquitin-independent proteolytic destruction by the 26S proteasome.</text>
</comment>
<dbReference type="GO" id="GO:0005634">
    <property type="term" value="C:nucleus"/>
    <property type="evidence" value="ECO:0007669"/>
    <property type="project" value="TreeGrafter"/>
</dbReference>
<accession>A0A1Q5T6Q4</accession>
<dbReference type="GO" id="GO:0008073">
    <property type="term" value="F:ornithine decarboxylase inhibitor activity"/>
    <property type="evidence" value="ECO:0007669"/>
    <property type="project" value="InterPro"/>
</dbReference>
<dbReference type="GO" id="GO:0075523">
    <property type="term" value="P:viral translational frameshifting"/>
    <property type="evidence" value="ECO:0007669"/>
    <property type="project" value="UniProtKB-KW"/>
</dbReference>
<organism evidence="6 7">
    <name type="scientific">Penicillium subrubescens</name>
    <dbReference type="NCBI Taxonomy" id="1316194"/>
    <lineage>
        <taxon>Eukaryota</taxon>
        <taxon>Fungi</taxon>
        <taxon>Dikarya</taxon>
        <taxon>Ascomycota</taxon>
        <taxon>Pezizomycotina</taxon>
        <taxon>Eurotiomycetes</taxon>
        <taxon>Eurotiomycetidae</taxon>
        <taxon>Eurotiales</taxon>
        <taxon>Aspergillaceae</taxon>
        <taxon>Penicillium</taxon>
    </lineage>
</organism>
<evidence type="ECO:0000313" key="6">
    <source>
        <dbReference type="EMBL" id="OKO95858.1"/>
    </source>
</evidence>
<dbReference type="EMBL" id="MNBE01000701">
    <property type="protein sequence ID" value="OKO95858.1"/>
    <property type="molecule type" value="Genomic_DNA"/>
</dbReference>
<dbReference type="GO" id="GO:0005737">
    <property type="term" value="C:cytoplasm"/>
    <property type="evidence" value="ECO:0007669"/>
    <property type="project" value="TreeGrafter"/>
</dbReference>
<evidence type="ECO:0000256" key="1">
    <source>
        <dbReference type="ARBA" id="ARBA00002307"/>
    </source>
</evidence>
<dbReference type="AlphaFoldDB" id="A0A1Q5T6Q4"/>
<gene>
    <name evidence="6" type="ORF">PENSUB_10879</name>
</gene>
<dbReference type="InterPro" id="IPR002993">
    <property type="entry name" value="ODC_AZ"/>
</dbReference>
<dbReference type="SUPFAM" id="SSF55729">
    <property type="entry name" value="Acyl-CoA N-acyltransferases (Nat)"/>
    <property type="match status" value="1"/>
</dbReference>
<evidence type="ECO:0000256" key="5">
    <source>
        <dbReference type="ARBA" id="ARBA00022758"/>
    </source>
</evidence>
<proteinExistence type="inferred from homology"/>